<organism evidence="3 4">
    <name type="scientific">Actinia tenebrosa</name>
    <name type="common">Australian red waratah sea anemone</name>
    <dbReference type="NCBI Taxonomy" id="6105"/>
    <lineage>
        <taxon>Eukaryota</taxon>
        <taxon>Metazoa</taxon>
        <taxon>Cnidaria</taxon>
        <taxon>Anthozoa</taxon>
        <taxon>Hexacorallia</taxon>
        <taxon>Actiniaria</taxon>
        <taxon>Actiniidae</taxon>
        <taxon>Actinia</taxon>
    </lineage>
</organism>
<dbReference type="InterPro" id="IPR034753">
    <property type="entry name" value="hSac2"/>
</dbReference>
<dbReference type="GO" id="GO:0005737">
    <property type="term" value="C:cytoplasm"/>
    <property type="evidence" value="ECO:0007669"/>
    <property type="project" value="TreeGrafter"/>
</dbReference>
<proteinExistence type="inferred from homology"/>
<dbReference type="OrthoDB" id="10012704at2759"/>
<evidence type="ECO:0000256" key="1">
    <source>
        <dbReference type="ARBA" id="ARBA00009163"/>
    </source>
</evidence>
<dbReference type="Pfam" id="PF12456">
    <property type="entry name" value="hSac2"/>
    <property type="match status" value="1"/>
</dbReference>
<sequence>IAYRIDHWDHEKERIVMITEKKLVLIRYNFIGLRVDDHRKIPLISCDKIQSGRFTYPKNTMMIPRHFQTGLRVYMNKNVLPTFLQNWNPWSKEMPFVTFTWHKALGYRDDIPRFMDLNGFQKDLVSTITTAHNELHPGVAEDSLEFNNDPILIQVYCGASPIVYNWSILGFNRDRGSFGY</sequence>
<dbReference type="InParanoid" id="A0A6P8J4V1"/>
<dbReference type="RefSeq" id="XP_031574674.1">
    <property type="nucleotide sequence ID" value="XM_031718814.1"/>
</dbReference>
<accession>A0A6P8J4V1</accession>
<comment type="similarity">
    <text evidence="1">Belongs to the TPRG1 family.</text>
</comment>
<feature type="non-terminal residue" evidence="4">
    <location>
        <position position="1"/>
    </location>
</feature>
<dbReference type="Proteomes" id="UP000515163">
    <property type="component" value="Unplaced"/>
</dbReference>
<dbReference type="AlphaFoldDB" id="A0A6P8J4V1"/>
<gene>
    <name evidence="4" type="primary">LOC116308404</name>
</gene>
<feature type="domain" description="HSac2" evidence="2">
    <location>
        <begin position="1"/>
        <end position="153"/>
    </location>
</feature>
<evidence type="ECO:0000259" key="2">
    <source>
        <dbReference type="PROSITE" id="PS51791"/>
    </source>
</evidence>
<reference evidence="4" key="1">
    <citation type="submission" date="2025-08" db="UniProtKB">
        <authorList>
            <consortium name="RefSeq"/>
        </authorList>
    </citation>
    <scope>IDENTIFICATION</scope>
    <source>
        <tissue evidence="4">Tentacle</tissue>
    </source>
</reference>
<dbReference type="KEGG" id="aten:116308404"/>
<evidence type="ECO:0000313" key="4">
    <source>
        <dbReference type="RefSeq" id="XP_031574674.1"/>
    </source>
</evidence>
<dbReference type="PANTHER" id="PTHR31108">
    <property type="entry name" value="TUMOR PROTEIN P63-REGULATED GENE 1-LIKE PROTEIN"/>
    <property type="match status" value="1"/>
</dbReference>
<dbReference type="InterPro" id="IPR022158">
    <property type="entry name" value="Inositol_phosphatase"/>
</dbReference>
<dbReference type="PANTHER" id="PTHR31108:SF1">
    <property type="entry name" value="HSAC2 DOMAIN-CONTAINING PROTEIN"/>
    <property type="match status" value="1"/>
</dbReference>
<evidence type="ECO:0000313" key="3">
    <source>
        <dbReference type="Proteomes" id="UP000515163"/>
    </source>
</evidence>
<dbReference type="InterPro" id="IPR040242">
    <property type="entry name" value="TPRG1-like"/>
</dbReference>
<name>A0A6P8J4V1_ACTTE</name>
<dbReference type="PROSITE" id="PS51791">
    <property type="entry name" value="HSAC2"/>
    <property type="match status" value="1"/>
</dbReference>
<keyword evidence="3" id="KW-1185">Reference proteome</keyword>
<dbReference type="FunCoup" id="A0A6P8J4V1">
    <property type="interactions" value="597"/>
</dbReference>
<protein>
    <submittedName>
        <fullName evidence="4">Tumor protein p63-regulated gene 1 protein-like</fullName>
    </submittedName>
</protein>
<dbReference type="GeneID" id="116308404"/>